<dbReference type="Gene3D" id="3.30.780.10">
    <property type="entry name" value="SUI1-like domain"/>
    <property type="match status" value="1"/>
</dbReference>
<comment type="similarity">
    <text evidence="2">Belongs to the mitochondrion-specific ribosomal protein mL49 family.</text>
</comment>
<evidence type="ECO:0000256" key="1">
    <source>
        <dbReference type="ARBA" id="ARBA00004173"/>
    </source>
</evidence>
<dbReference type="InterPro" id="IPR007740">
    <property type="entry name" value="Ribosomal_mL49"/>
</dbReference>
<dbReference type="GO" id="GO:1990904">
    <property type="term" value="C:ribonucleoprotein complex"/>
    <property type="evidence" value="ECO:0007669"/>
    <property type="project" value="UniProtKB-KW"/>
</dbReference>
<evidence type="ECO:0000256" key="2">
    <source>
        <dbReference type="ARBA" id="ARBA00005677"/>
    </source>
</evidence>
<dbReference type="Pfam" id="PF05046">
    <property type="entry name" value="Img2"/>
    <property type="match status" value="1"/>
</dbReference>
<evidence type="ECO:0000256" key="6">
    <source>
        <dbReference type="ARBA" id="ARBA00035191"/>
    </source>
</evidence>
<dbReference type="FunFam" id="3.30.780.10:FF:000009">
    <property type="entry name" value="39S ribosomal protein L49, mitochondrial"/>
    <property type="match status" value="1"/>
</dbReference>
<accession>A0ABD6F0E3</accession>
<evidence type="ECO:0000313" key="8">
    <source>
        <dbReference type="EMBL" id="MFH4982522.1"/>
    </source>
</evidence>
<comment type="caution">
    <text evidence="8">The sequence shown here is derived from an EMBL/GenBank/DDBJ whole genome shotgun (WGS) entry which is preliminary data.</text>
</comment>
<keyword evidence="3" id="KW-0689">Ribosomal protein</keyword>
<protein>
    <recommendedName>
        <fullName evidence="6">Large ribosomal subunit protein mL49</fullName>
    </recommendedName>
    <alternativeName>
        <fullName evidence="7">39S ribosomal protein L49, mitochondrial</fullName>
    </alternativeName>
</protein>
<comment type="subcellular location">
    <subcellularLocation>
        <location evidence="1">Mitochondrion</location>
    </subcellularLocation>
</comment>
<name>A0ABD6F0E3_9BILA</name>
<dbReference type="GO" id="GO:0005739">
    <property type="term" value="C:mitochondrion"/>
    <property type="evidence" value="ECO:0007669"/>
    <property type="project" value="UniProtKB-SubCell"/>
</dbReference>
<dbReference type="Proteomes" id="UP001608902">
    <property type="component" value="Unassembled WGS sequence"/>
</dbReference>
<evidence type="ECO:0000256" key="5">
    <source>
        <dbReference type="ARBA" id="ARBA00023274"/>
    </source>
</evidence>
<dbReference type="AlphaFoldDB" id="A0ABD6F0E3"/>
<evidence type="ECO:0000256" key="3">
    <source>
        <dbReference type="ARBA" id="ARBA00022980"/>
    </source>
</evidence>
<evidence type="ECO:0000313" key="9">
    <source>
        <dbReference type="Proteomes" id="UP001608902"/>
    </source>
</evidence>
<sequence length="186" mass="21768">MLSLVSKFPRQRLRFPLFSSISSLSDVPELWEDPWKYARPQKSKTFATFEEAAVDWKYVERLMPVRVIPDVPKHDKYPTPSGWRPPNPPPDLSYYIGRNRKHLPALYLESRRDNLNPETMNFDYVELVVVKNIHGDVFACERDMRRYLEEKLGHPIATNVDELKGQIKVKGADRSLIENFIFDSGF</sequence>
<dbReference type="PANTHER" id="PTHR13477">
    <property type="entry name" value="MITOCHONDRIAL 39S RIBOSOMAL PROTEIN L49"/>
    <property type="match status" value="1"/>
</dbReference>
<dbReference type="PANTHER" id="PTHR13477:SF0">
    <property type="entry name" value="LARGE RIBOSOMAL SUBUNIT PROTEIN ML49"/>
    <property type="match status" value="1"/>
</dbReference>
<reference evidence="8 9" key="1">
    <citation type="submission" date="2024-08" db="EMBL/GenBank/DDBJ databases">
        <title>Gnathostoma spinigerum genome.</title>
        <authorList>
            <person name="Gonzalez-Bertolin B."/>
            <person name="Monzon S."/>
            <person name="Zaballos A."/>
            <person name="Jimenez P."/>
            <person name="Dekumyoy P."/>
            <person name="Varona S."/>
            <person name="Cuesta I."/>
            <person name="Sumanam S."/>
            <person name="Adisakwattana P."/>
            <person name="Gasser R.B."/>
            <person name="Hernandez-Gonzalez A."/>
            <person name="Young N.D."/>
            <person name="Perteguer M.J."/>
        </authorList>
    </citation>
    <scope>NUCLEOTIDE SEQUENCE [LARGE SCALE GENOMIC DNA]</scope>
    <source>
        <strain evidence="8">AL3</strain>
        <tissue evidence="8">Liver</tissue>
    </source>
</reference>
<keyword evidence="4" id="KW-0496">Mitochondrion</keyword>
<organism evidence="8 9">
    <name type="scientific">Gnathostoma spinigerum</name>
    <dbReference type="NCBI Taxonomy" id="75299"/>
    <lineage>
        <taxon>Eukaryota</taxon>
        <taxon>Metazoa</taxon>
        <taxon>Ecdysozoa</taxon>
        <taxon>Nematoda</taxon>
        <taxon>Chromadorea</taxon>
        <taxon>Rhabditida</taxon>
        <taxon>Spirurina</taxon>
        <taxon>Gnathostomatomorpha</taxon>
        <taxon>Gnathostomatoidea</taxon>
        <taxon>Gnathostomatidae</taxon>
        <taxon>Gnathostoma</taxon>
    </lineage>
</organism>
<gene>
    <name evidence="8" type="ORF">AB6A40_009231</name>
</gene>
<dbReference type="GO" id="GO:0005840">
    <property type="term" value="C:ribosome"/>
    <property type="evidence" value="ECO:0007669"/>
    <property type="project" value="UniProtKB-KW"/>
</dbReference>
<keyword evidence="5" id="KW-0687">Ribonucleoprotein</keyword>
<evidence type="ECO:0000256" key="4">
    <source>
        <dbReference type="ARBA" id="ARBA00023128"/>
    </source>
</evidence>
<dbReference type="EMBL" id="JBGFUD010009495">
    <property type="protein sequence ID" value="MFH4982522.1"/>
    <property type="molecule type" value="Genomic_DNA"/>
</dbReference>
<keyword evidence="9" id="KW-1185">Reference proteome</keyword>
<proteinExistence type="inferred from homology"/>
<evidence type="ECO:0000256" key="7">
    <source>
        <dbReference type="ARBA" id="ARBA00035545"/>
    </source>
</evidence>